<evidence type="ECO:0000313" key="1">
    <source>
        <dbReference type="EMBL" id="KAG5620400.1"/>
    </source>
</evidence>
<comment type="caution">
    <text evidence="1">The sequence shown here is derived from an EMBL/GenBank/DDBJ whole genome shotgun (WGS) entry which is preliminary data.</text>
</comment>
<dbReference type="EMBL" id="JACXVP010000002">
    <property type="protein sequence ID" value="KAG5620400.1"/>
    <property type="molecule type" value="Genomic_DNA"/>
</dbReference>
<evidence type="ECO:0000313" key="2">
    <source>
        <dbReference type="Proteomes" id="UP000824120"/>
    </source>
</evidence>
<accession>A0A9J6A7M8</accession>
<sequence length="108" mass="12020">MALFNHMTLVALPAQPASVRPRKSLLVNAKLNGKYVRIMVDIGATHNFVMKERAKDLCLNYVASDTMLKIVNGLPTAVHGFAPKREKYSFAQPTVQFLGHTINHGEMK</sequence>
<dbReference type="AlphaFoldDB" id="A0A9J6A7M8"/>
<dbReference type="Gene3D" id="2.40.70.10">
    <property type="entry name" value="Acid Proteases"/>
    <property type="match status" value="1"/>
</dbReference>
<gene>
    <name evidence="1" type="ORF">H5410_005618</name>
</gene>
<proteinExistence type="predicted"/>
<dbReference type="Proteomes" id="UP000824120">
    <property type="component" value="Chromosome 2"/>
</dbReference>
<dbReference type="OrthoDB" id="1939491at2759"/>
<dbReference type="InterPro" id="IPR021109">
    <property type="entry name" value="Peptidase_aspartic_dom_sf"/>
</dbReference>
<dbReference type="Pfam" id="PF13650">
    <property type="entry name" value="Asp_protease_2"/>
    <property type="match status" value="1"/>
</dbReference>
<name>A0A9J6A7M8_SOLCO</name>
<reference evidence="1 2" key="1">
    <citation type="submission" date="2020-09" db="EMBL/GenBank/DDBJ databases">
        <title>De no assembly of potato wild relative species, Solanum commersonii.</title>
        <authorList>
            <person name="Cho K."/>
        </authorList>
    </citation>
    <scope>NUCLEOTIDE SEQUENCE [LARGE SCALE GENOMIC DNA]</scope>
    <source>
        <strain evidence="1">LZ3.2</strain>
        <tissue evidence="1">Leaf</tissue>
    </source>
</reference>
<organism evidence="1 2">
    <name type="scientific">Solanum commersonii</name>
    <name type="common">Commerson's wild potato</name>
    <name type="synonym">Commerson's nightshade</name>
    <dbReference type="NCBI Taxonomy" id="4109"/>
    <lineage>
        <taxon>Eukaryota</taxon>
        <taxon>Viridiplantae</taxon>
        <taxon>Streptophyta</taxon>
        <taxon>Embryophyta</taxon>
        <taxon>Tracheophyta</taxon>
        <taxon>Spermatophyta</taxon>
        <taxon>Magnoliopsida</taxon>
        <taxon>eudicotyledons</taxon>
        <taxon>Gunneridae</taxon>
        <taxon>Pentapetalae</taxon>
        <taxon>asterids</taxon>
        <taxon>lamiids</taxon>
        <taxon>Solanales</taxon>
        <taxon>Solanaceae</taxon>
        <taxon>Solanoideae</taxon>
        <taxon>Solaneae</taxon>
        <taxon>Solanum</taxon>
    </lineage>
</organism>
<keyword evidence="2" id="KW-1185">Reference proteome</keyword>
<protein>
    <submittedName>
        <fullName evidence="1">Uncharacterized protein</fullName>
    </submittedName>
</protein>